<evidence type="ECO:0000256" key="1">
    <source>
        <dbReference type="SAM" id="MobiDB-lite"/>
    </source>
</evidence>
<protein>
    <submittedName>
        <fullName evidence="2">Uncharacterized protein</fullName>
    </submittedName>
</protein>
<gene>
    <name evidence="2" type="ORF">E6C50_01990</name>
</gene>
<comment type="caution">
    <text evidence="2">The sequence shown here is derived from an EMBL/GenBank/DDBJ whole genome shotgun (WGS) entry which is preliminary data.</text>
</comment>
<dbReference type="EMBL" id="SSNZ01000001">
    <property type="protein sequence ID" value="THF53002.1"/>
    <property type="molecule type" value="Genomic_DNA"/>
</dbReference>
<reference evidence="2 3" key="1">
    <citation type="submission" date="2019-04" db="EMBL/GenBank/DDBJ databases">
        <title>Flavobacterium sp. nov. isolated from construction timber.</title>
        <authorList>
            <person name="Lin S.-Y."/>
            <person name="Chang C.-T."/>
            <person name="Young C.-C."/>
        </authorList>
    </citation>
    <scope>NUCLEOTIDE SEQUENCE [LARGE SCALE GENOMIC DNA]</scope>
    <source>
        <strain evidence="2 3">CC-CTC003</strain>
    </source>
</reference>
<sequence>MNNFKKVALGLAISGLAVGFSAFRTAEQKKESLANFYYVLTSPGIYTKAPGSSMPDLERCANEVPHPCVISFASDQGSNPLNANSLPATPNYQSSEKGLWQ</sequence>
<dbReference type="Proteomes" id="UP000307507">
    <property type="component" value="Unassembled WGS sequence"/>
</dbReference>
<evidence type="ECO:0000313" key="2">
    <source>
        <dbReference type="EMBL" id="THF53002.1"/>
    </source>
</evidence>
<feature type="region of interest" description="Disordered" evidence="1">
    <location>
        <begin position="81"/>
        <end position="101"/>
    </location>
</feature>
<dbReference type="AlphaFoldDB" id="A0A4S4A3L1"/>
<accession>A0A4S4A3L1</accession>
<dbReference type="OrthoDB" id="768196at2"/>
<evidence type="ECO:0000313" key="3">
    <source>
        <dbReference type="Proteomes" id="UP000307507"/>
    </source>
</evidence>
<proteinExistence type="predicted"/>
<keyword evidence="3" id="KW-1185">Reference proteome</keyword>
<dbReference type="RefSeq" id="WP_136401527.1">
    <property type="nucleotide sequence ID" value="NZ_SSNZ01000001.1"/>
</dbReference>
<organism evidence="2 3">
    <name type="scientific">Flavobacterium supellecticarium</name>
    <dbReference type="NCBI Taxonomy" id="2565924"/>
    <lineage>
        <taxon>Bacteria</taxon>
        <taxon>Pseudomonadati</taxon>
        <taxon>Bacteroidota</taxon>
        <taxon>Flavobacteriia</taxon>
        <taxon>Flavobacteriales</taxon>
        <taxon>Flavobacteriaceae</taxon>
        <taxon>Flavobacterium</taxon>
    </lineage>
</organism>
<name>A0A4S4A3L1_9FLAO</name>